<dbReference type="Proteomes" id="UP000272908">
    <property type="component" value="Unassembled WGS sequence"/>
</dbReference>
<feature type="coiled-coil region" evidence="1">
    <location>
        <begin position="66"/>
        <end position="112"/>
    </location>
</feature>
<dbReference type="OrthoDB" id="7909028at2"/>
<accession>A0A3B0ME11</accession>
<name>A0A3B0ME11_9RHOB</name>
<evidence type="ECO:0000313" key="2">
    <source>
        <dbReference type="EMBL" id="SUZ33843.1"/>
    </source>
</evidence>
<protein>
    <recommendedName>
        <fullName evidence="4">Helix-turn-helix domain-containing protein</fullName>
    </recommendedName>
</protein>
<dbReference type="AlphaFoldDB" id="A0A3B0ME11"/>
<dbReference type="RefSeq" id="WP_121097062.1">
    <property type="nucleotide sequence ID" value="NZ_UIHC01000080.1"/>
</dbReference>
<gene>
    <name evidence="2" type="ORF">ROE7235_03618</name>
</gene>
<keyword evidence="1" id="KW-0175">Coiled coil</keyword>
<keyword evidence="3" id="KW-1185">Reference proteome</keyword>
<evidence type="ECO:0000256" key="1">
    <source>
        <dbReference type="SAM" id="Coils"/>
    </source>
</evidence>
<evidence type="ECO:0000313" key="3">
    <source>
        <dbReference type="Proteomes" id="UP000272908"/>
    </source>
</evidence>
<dbReference type="EMBL" id="UIHC01000080">
    <property type="protein sequence ID" value="SUZ33843.1"/>
    <property type="molecule type" value="Genomic_DNA"/>
</dbReference>
<organism evidence="2 3">
    <name type="scientific">Roseinatronobacter ekhonensis</name>
    <dbReference type="NCBI Taxonomy" id="254356"/>
    <lineage>
        <taxon>Bacteria</taxon>
        <taxon>Pseudomonadati</taxon>
        <taxon>Pseudomonadota</taxon>
        <taxon>Alphaproteobacteria</taxon>
        <taxon>Rhodobacterales</taxon>
        <taxon>Paracoccaceae</taxon>
        <taxon>Roseinatronobacter</taxon>
    </lineage>
</organism>
<evidence type="ECO:0008006" key="4">
    <source>
        <dbReference type="Google" id="ProtNLM"/>
    </source>
</evidence>
<proteinExistence type="predicted"/>
<reference evidence="3" key="1">
    <citation type="submission" date="2018-08" db="EMBL/GenBank/DDBJ databases">
        <authorList>
            <person name="Rodrigo-Torres L."/>
            <person name="Arahal R. D."/>
            <person name="Lucena T."/>
        </authorList>
    </citation>
    <scope>NUCLEOTIDE SEQUENCE [LARGE SCALE GENOMIC DNA]</scope>
    <source>
        <strain evidence="3">CECT 7235</strain>
    </source>
</reference>
<sequence length="136" mass="15438">MENSTYFTIGQAAKETGKAKSTIKKAIDNGELSVAAKTARGFKIEASELFRVFPRKTEERSQNAPIEQTETAEERIENSILKAKLELADQRYDDAQRTIEDLRSDRDAWKHQATALIEDKSEKNQPRKGWLARLIG</sequence>